<feature type="compositionally biased region" description="Basic and acidic residues" evidence="1">
    <location>
        <begin position="180"/>
        <end position="194"/>
    </location>
</feature>
<organism evidence="2 7">
    <name type="scientific">Bifidobacterium longum subsp. longum</name>
    <dbReference type="NCBI Taxonomy" id="1679"/>
    <lineage>
        <taxon>Bacteria</taxon>
        <taxon>Bacillati</taxon>
        <taxon>Actinomycetota</taxon>
        <taxon>Actinomycetes</taxon>
        <taxon>Bifidobacteriales</taxon>
        <taxon>Bifidobacteriaceae</taxon>
        <taxon>Bifidobacterium</taxon>
    </lineage>
</organism>
<gene>
    <name evidence="2" type="ORF">MCC10002_1094</name>
    <name evidence="3" type="ORF">MCC10043_1118</name>
    <name evidence="4" type="ORF">MCC10096_1099</name>
</gene>
<dbReference type="CDD" id="cd00093">
    <property type="entry name" value="HTH_XRE"/>
    <property type="match status" value="1"/>
</dbReference>
<accession>A0A4R0S884</accession>
<sequence>MVRNDRLKKTGESTKLIAEFVEERRRAKSLTQKQIASALGEKTSQSYVSVRLRGKAAWTMDDLDAIAPLIDFDNAIELIGNLARKRATEENEPGLLARQFVAIMDGDNVVQIIDGPSSSIPVSGLPHDTSVDTGVTSDKRGTVPVPHARSVKPSSLSDEERKRIVLEKLRRGDVSLAANKDPHKLAEMEGGDGR</sequence>
<dbReference type="EMBL" id="SHSP01000012">
    <property type="protein sequence ID" value="TCF32012.1"/>
    <property type="molecule type" value="Genomic_DNA"/>
</dbReference>
<dbReference type="Proteomes" id="UP000292932">
    <property type="component" value="Unassembled WGS sequence"/>
</dbReference>
<evidence type="ECO:0000313" key="5">
    <source>
        <dbReference type="Proteomes" id="UP000292260"/>
    </source>
</evidence>
<feature type="region of interest" description="Disordered" evidence="1">
    <location>
        <begin position="120"/>
        <end position="160"/>
    </location>
</feature>
<dbReference type="EMBL" id="SHQU01000024">
    <property type="protein sequence ID" value="TCE40752.1"/>
    <property type="molecule type" value="Genomic_DNA"/>
</dbReference>
<evidence type="ECO:0000313" key="7">
    <source>
        <dbReference type="Proteomes" id="UP000293701"/>
    </source>
</evidence>
<dbReference type="InterPro" id="IPR001387">
    <property type="entry name" value="Cro/C1-type_HTH"/>
</dbReference>
<proteinExistence type="predicted"/>
<comment type="caution">
    <text evidence="2">The sequence shown here is derived from an EMBL/GenBank/DDBJ whole genome shotgun (WGS) entry which is preliminary data.</text>
</comment>
<evidence type="ECO:0000313" key="2">
    <source>
        <dbReference type="EMBL" id="TCD74098.1"/>
    </source>
</evidence>
<dbReference type="Proteomes" id="UP000293701">
    <property type="component" value="Unassembled WGS sequence"/>
</dbReference>
<reference evidence="2" key="2">
    <citation type="submission" date="2019-02" db="EMBL/GenBank/DDBJ databases">
        <authorList>
            <person name="Odamaki T."/>
        </authorList>
    </citation>
    <scope>NUCLEOTIDE SEQUENCE</scope>
    <source>
        <strain evidence="2">MCC10002</strain>
        <strain evidence="3">MCC10043</strain>
        <strain evidence="4">MCC10096</strain>
    </source>
</reference>
<dbReference type="AlphaFoldDB" id="A0A4R0S884"/>
<dbReference type="Gene3D" id="1.10.260.40">
    <property type="entry name" value="lambda repressor-like DNA-binding domains"/>
    <property type="match status" value="1"/>
</dbReference>
<dbReference type="RefSeq" id="WP_226842454.1">
    <property type="nucleotide sequence ID" value="NZ_CABWJY010000025.1"/>
</dbReference>
<dbReference type="InterPro" id="IPR010982">
    <property type="entry name" value="Lambda_DNA-bd_dom_sf"/>
</dbReference>
<evidence type="ECO:0000256" key="1">
    <source>
        <dbReference type="SAM" id="MobiDB-lite"/>
    </source>
</evidence>
<feature type="region of interest" description="Disordered" evidence="1">
    <location>
        <begin position="175"/>
        <end position="194"/>
    </location>
</feature>
<reference evidence="5 6" key="1">
    <citation type="journal article" date="2018" name="Sci. Rep.">
        <title>Genomic diversity and distribution of Bifidobacterium longum subsp. longum across the human lifespan.</title>
        <authorList>
            <person name="Odamaki T."/>
            <person name="Bottacini F."/>
            <person name="Kato K."/>
            <person name="Mitsuyama E."/>
            <person name="Yoshida K."/>
            <person name="Horigome A."/>
            <person name="Xiao J.Z."/>
            <person name="van Sinderen D."/>
        </authorList>
    </citation>
    <scope>NUCLEOTIDE SEQUENCE [LARGE SCALE GENOMIC DNA]</scope>
    <source>
        <strain evidence="2 7">MCC10002</strain>
        <strain evidence="3 5">MCC10043</strain>
        <strain evidence="4 6">MCC10096</strain>
    </source>
</reference>
<dbReference type="Proteomes" id="UP000292260">
    <property type="component" value="Unassembled WGS sequence"/>
</dbReference>
<evidence type="ECO:0000313" key="6">
    <source>
        <dbReference type="Proteomes" id="UP000292932"/>
    </source>
</evidence>
<name>A0A4R0S884_BIFLL</name>
<dbReference type="SUPFAM" id="SSF47413">
    <property type="entry name" value="lambda repressor-like DNA-binding domains"/>
    <property type="match status" value="1"/>
</dbReference>
<dbReference type="EMBL" id="SHPM01000024">
    <property type="protein sequence ID" value="TCD74098.1"/>
    <property type="molecule type" value="Genomic_DNA"/>
</dbReference>
<evidence type="ECO:0000313" key="4">
    <source>
        <dbReference type="EMBL" id="TCF32012.1"/>
    </source>
</evidence>
<protein>
    <submittedName>
        <fullName evidence="2">Uncharacterized protein</fullName>
    </submittedName>
</protein>
<dbReference type="GO" id="GO:0003677">
    <property type="term" value="F:DNA binding"/>
    <property type="evidence" value="ECO:0007669"/>
    <property type="project" value="InterPro"/>
</dbReference>
<evidence type="ECO:0000313" key="3">
    <source>
        <dbReference type="EMBL" id="TCE40752.1"/>
    </source>
</evidence>